<evidence type="ECO:0000256" key="7">
    <source>
        <dbReference type="ARBA" id="ARBA00023242"/>
    </source>
</evidence>
<keyword evidence="7" id="KW-0539">Nucleus</keyword>
<dbReference type="Gene3D" id="3.30.160.60">
    <property type="entry name" value="Classic Zinc Finger"/>
    <property type="match status" value="5"/>
</dbReference>
<dbReference type="VEuPathDB" id="VectorBase:AFUN2_011671"/>
<dbReference type="GO" id="GO:0000981">
    <property type="term" value="F:DNA-binding transcription factor activity, RNA polymerase II-specific"/>
    <property type="evidence" value="ECO:0007669"/>
    <property type="project" value="TreeGrafter"/>
</dbReference>
<dbReference type="InterPro" id="IPR050527">
    <property type="entry name" value="Snail/Krueppel_Znf"/>
</dbReference>
<feature type="region of interest" description="Disordered" evidence="10">
    <location>
        <begin position="81"/>
        <end position="106"/>
    </location>
</feature>
<dbReference type="SMART" id="SM00355">
    <property type="entry name" value="ZnF_C2H2"/>
    <property type="match status" value="11"/>
</dbReference>
<keyword evidence="5" id="KW-0862">Zinc</keyword>
<evidence type="ECO:0000256" key="10">
    <source>
        <dbReference type="SAM" id="MobiDB-lite"/>
    </source>
</evidence>
<feature type="compositionally biased region" description="Basic and acidic residues" evidence="10">
    <location>
        <begin position="97"/>
        <end position="106"/>
    </location>
</feature>
<evidence type="ECO:0000256" key="9">
    <source>
        <dbReference type="PROSITE-ProRule" id="PRU00042"/>
    </source>
</evidence>
<dbReference type="PANTHER" id="PTHR24388">
    <property type="entry name" value="ZINC FINGER PROTEIN"/>
    <property type="match status" value="1"/>
</dbReference>
<proteinExistence type="inferred from homology"/>
<dbReference type="InterPro" id="IPR036236">
    <property type="entry name" value="Znf_C2H2_sf"/>
</dbReference>
<dbReference type="GO" id="GO:0005634">
    <property type="term" value="C:nucleus"/>
    <property type="evidence" value="ECO:0007669"/>
    <property type="project" value="UniProtKB-SubCell"/>
</dbReference>
<accession>A0A182RP67</accession>
<dbReference type="PROSITE" id="PS00028">
    <property type="entry name" value="ZINC_FINGER_C2H2_1"/>
    <property type="match status" value="5"/>
</dbReference>
<evidence type="ECO:0000313" key="12">
    <source>
        <dbReference type="EnsemblMetazoa" id="AFUN008048-PA"/>
    </source>
</evidence>
<feature type="domain" description="C2H2-type" evidence="11">
    <location>
        <begin position="1103"/>
        <end position="1131"/>
    </location>
</feature>
<comment type="subcellular location">
    <subcellularLocation>
        <location evidence="1">Nucleus</location>
    </subcellularLocation>
</comment>
<dbReference type="GO" id="GO:0008270">
    <property type="term" value="F:zinc ion binding"/>
    <property type="evidence" value="ECO:0007669"/>
    <property type="project" value="UniProtKB-KW"/>
</dbReference>
<evidence type="ECO:0000256" key="6">
    <source>
        <dbReference type="ARBA" id="ARBA00023125"/>
    </source>
</evidence>
<evidence type="ECO:0000256" key="2">
    <source>
        <dbReference type="ARBA" id="ARBA00022723"/>
    </source>
</evidence>
<dbReference type="SUPFAM" id="SSF57667">
    <property type="entry name" value="beta-beta-alpha zinc fingers"/>
    <property type="match status" value="2"/>
</dbReference>
<keyword evidence="3" id="KW-0677">Repeat</keyword>
<dbReference type="EnsemblMetazoa" id="AFUN008048-RA">
    <property type="protein sequence ID" value="AFUN008048-PA"/>
    <property type="gene ID" value="AFUN008048"/>
</dbReference>
<evidence type="ECO:0000256" key="4">
    <source>
        <dbReference type="ARBA" id="ARBA00022771"/>
    </source>
</evidence>
<evidence type="ECO:0000256" key="5">
    <source>
        <dbReference type="ARBA" id="ARBA00022833"/>
    </source>
</evidence>
<dbReference type="VEuPathDB" id="VectorBase:AFUN008048"/>
<dbReference type="Pfam" id="PF00096">
    <property type="entry name" value="zf-C2H2"/>
    <property type="match status" value="2"/>
</dbReference>
<evidence type="ECO:0000256" key="3">
    <source>
        <dbReference type="ARBA" id="ARBA00022737"/>
    </source>
</evidence>
<feature type="region of interest" description="Disordered" evidence="10">
    <location>
        <begin position="884"/>
        <end position="917"/>
    </location>
</feature>
<dbReference type="PANTHER" id="PTHR24388:SF54">
    <property type="entry name" value="PROTEIN ESCARGOT"/>
    <property type="match status" value="1"/>
</dbReference>
<evidence type="ECO:0000256" key="1">
    <source>
        <dbReference type="ARBA" id="ARBA00004123"/>
    </source>
</evidence>
<dbReference type="InterPro" id="IPR013087">
    <property type="entry name" value="Znf_C2H2_type"/>
</dbReference>
<evidence type="ECO:0000256" key="8">
    <source>
        <dbReference type="ARBA" id="ARBA00037948"/>
    </source>
</evidence>
<feature type="region of interest" description="Disordered" evidence="10">
    <location>
        <begin position="1045"/>
        <end position="1096"/>
    </location>
</feature>
<feature type="domain" description="C2H2-type" evidence="11">
    <location>
        <begin position="1029"/>
        <end position="1056"/>
    </location>
</feature>
<feature type="region of interest" description="Disordered" evidence="10">
    <location>
        <begin position="223"/>
        <end position="266"/>
    </location>
</feature>
<comment type="similarity">
    <text evidence="8">Belongs to the snail C2H2-type zinc-finger protein family.</text>
</comment>
<evidence type="ECO:0000259" key="11">
    <source>
        <dbReference type="PROSITE" id="PS50157"/>
    </source>
</evidence>
<dbReference type="FunFam" id="3.30.160.60:FF:001864">
    <property type="entry name" value="zinc finger protein 883-like"/>
    <property type="match status" value="1"/>
</dbReference>
<keyword evidence="4 9" id="KW-0863">Zinc-finger</keyword>
<dbReference type="GO" id="GO:0000978">
    <property type="term" value="F:RNA polymerase II cis-regulatory region sequence-specific DNA binding"/>
    <property type="evidence" value="ECO:0007669"/>
    <property type="project" value="TreeGrafter"/>
</dbReference>
<organism evidence="12">
    <name type="scientific">Anopheles funestus</name>
    <name type="common">African malaria mosquito</name>
    <dbReference type="NCBI Taxonomy" id="62324"/>
    <lineage>
        <taxon>Eukaryota</taxon>
        <taxon>Metazoa</taxon>
        <taxon>Ecdysozoa</taxon>
        <taxon>Arthropoda</taxon>
        <taxon>Hexapoda</taxon>
        <taxon>Insecta</taxon>
        <taxon>Pterygota</taxon>
        <taxon>Neoptera</taxon>
        <taxon>Endopterygota</taxon>
        <taxon>Diptera</taxon>
        <taxon>Nematocera</taxon>
        <taxon>Culicoidea</taxon>
        <taxon>Culicidae</taxon>
        <taxon>Anophelinae</taxon>
        <taxon>Anopheles</taxon>
    </lineage>
</organism>
<name>A0A182RP67_ANOFN</name>
<protein>
    <recommendedName>
        <fullName evidence="11">C2H2-type domain-containing protein</fullName>
    </recommendedName>
</protein>
<reference evidence="12" key="1">
    <citation type="submission" date="2020-05" db="UniProtKB">
        <authorList>
            <consortium name="EnsemblMetazoa"/>
        </authorList>
    </citation>
    <scope>IDENTIFICATION</scope>
    <source>
        <strain evidence="12">FUMOZ</strain>
    </source>
</reference>
<feature type="domain" description="C2H2-type" evidence="11">
    <location>
        <begin position="1142"/>
        <end position="1169"/>
    </location>
</feature>
<dbReference type="PROSITE" id="PS50157">
    <property type="entry name" value="ZINC_FINGER_C2H2_2"/>
    <property type="match status" value="4"/>
</dbReference>
<keyword evidence="6" id="KW-0238">DNA-binding</keyword>
<sequence>MDIFQNQCSESLGFDSMLSANHLNSPLHDSPGSPNPLNFAPSSPYFASISQQLAGGHTSGPNDVILPSIFVKIPTQINQQYQQETRLRSHHSTSNEIKSEERSEPIKSEIADTRVKLASINSSERLPDVIDSYLNDTLDVGPPQPETPILLCEYCPFATLSETRLNDHRRERHPAREMTAAEKLPCPVCDNAFYKKPALKLHLSEDHEMLPSEVEELCNRAAANPPPQQSTMIDRPCDVPTARNETNATSTSQMPPNSAAPPTHNKSRIYIKNVQLLKKPDVIAQETRQENVVSQQAQQLLSTEQEPSAVAHGTLQDTHQLSLGEDILQHDQVLELPHNTTQQQPAASNGNKIFIRNVSLLQNVNFVPSAENILTNGSKYNAASYMNMDCTNDPLNNGYSLAQAAPSSSASQSRGSRIYIKNVDILRNPLISSLNEPVPNSSASTHASTFNEAITSRASSCESIICTSTPPASMEQQPVVAEPSLSTSSASMSQLVPTPCDQSLLNGTEVSYTIGSAMENAPRTLPLTVDQGSQNLLMLFSTSLDGGGGGGGGTGTDESNVSYLTDSTGTNAVPNALMGTTEYDTHLATPAANTCEVPQQQQRKSKIFIKNISVLKQPTIHLKSVDEVNLMTYDELQLQNMLPSVGVPQGSIGNGNGNVTTATLVQNQEAHDSHELMGATERMDKPYGEIIELDCQSHPAQDDAMDGYHESDLGYGELGEVCDFTEGFNDRDDPGGGGPGLVVDTGVSAGGNESNTNGMIGDTTHCEPIPTGYTNDIILLQEESDSNRKITPNHDWGSIETGDPCLVQDILQEPLDSTEMHNDTDATVCPRREEELLFAATTEAQVINLDPPGEFQSAVDGEAFTPSAADQPLSSDQQVTIVSDGLTPSEEEPAVLTTAKESDRPRTRGRPKGAKQTGITKLKKLYSNLTAEEEGYKCDLHECGVRFRQADRLEYHRKCHVAGDGTNAIHCPECGSLEFRNWNTLHTHLWREHEIDMELYACHLCSFKTPVLCRLNNTHMKIHSEERNFKCAICGKAFKNNKQLRNHRRWHREPQQQQADVPVPIDERPKQPEQPVDTSVPVCPPTDEPSDKQKVTKSAPLTMKCVKCGLRFAGKRQLRAHMDAKHPTDAGEQMAESGTSKHRCLLCGMVFRTRYLLQAHAAKHSDEKRFKCEHCEYTTNDHNAFRRHKMRHSTKGGHMYKCSYCDYSSIQSTTYRKHLERMHAEVASALLYKCAKCPFVSISETKYQLHRTKHDASDGTDDRLQEQAKVTELPDHTIEECDSDQQQRQCESVNSDVVIVEQREPNVIDAPLMELETTGGIQIIQHPIIRPAMFANNFSKVDNFYGYQPHDQSMIVTPLRGMCPLQVSGGGNLVGTVPTTTVVPVASVHQLPEQQQQQQQQQQHQYVHLGSAADDVIMRELN</sequence>
<keyword evidence="2" id="KW-0479">Metal-binding</keyword>
<dbReference type="STRING" id="62324.A0A182RP67"/>
<feature type="domain" description="C2H2-type" evidence="11">
    <location>
        <begin position="936"/>
        <end position="965"/>
    </location>
</feature>
<feature type="compositionally biased region" description="Polar residues" evidence="10">
    <location>
        <begin position="243"/>
        <end position="256"/>
    </location>
</feature>